<proteinExistence type="predicted"/>
<organism evidence="2 3">
    <name type="scientific">Agromyces protaetiae</name>
    <dbReference type="NCBI Taxonomy" id="2509455"/>
    <lineage>
        <taxon>Bacteria</taxon>
        <taxon>Bacillati</taxon>
        <taxon>Actinomycetota</taxon>
        <taxon>Actinomycetes</taxon>
        <taxon>Micrococcales</taxon>
        <taxon>Microbacteriaceae</taxon>
        <taxon>Agromyces</taxon>
    </lineage>
</organism>
<evidence type="ECO:0008006" key="4">
    <source>
        <dbReference type="Google" id="ProtNLM"/>
    </source>
</evidence>
<dbReference type="OrthoDB" id="3819628at2"/>
<dbReference type="AlphaFoldDB" id="A0A4P6FEB8"/>
<keyword evidence="1" id="KW-0732">Signal</keyword>
<evidence type="ECO:0000256" key="1">
    <source>
        <dbReference type="SAM" id="SignalP"/>
    </source>
</evidence>
<accession>A0A4P6FEB8</accession>
<dbReference type="Proteomes" id="UP000291259">
    <property type="component" value="Chromosome"/>
</dbReference>
<evidence type="ECO:0000313" key="2">
    <source>
        <dbReference type="EMBL" id="QAY74255.1"/>
    </source>
</evidence>
<keyword evidence="3" id="KW-1185">Reference proteome</keyword>
<evidence type="ECO:0000313" key="3">
    <source>
        <dbReference type="Proteomes" id="UP000291259"/>
    </source>
</evidence>
<dbReference type="InterPro" id="IPR036465">
    <property type="entry name" value="vWFA_dom_sf"/>
</dbReference>
<feature type="signal peptide" evidence="1">
    <location>
        <begin position="1"/>
        <end position="27"/>
    </location>
</feature>
<dbReference type="PROSITE" id="PS51257">
    <property type="entry name" value="PROKAR_LIPOPROTEIN"/>
    <property type="match status" value="1"/>
</dbReference>
<feature type="chain" id="PRO_5020445023" description="VWA domain-containing protein" evidence="1">
    <location>
        <begin position="28"/>
        <end position="259"/>
    </location>
</feature>
<name>A0A4P6FEB8_9MICO</name>
<protein>
    <recommendedName>
        <fullName evidence="4">VWA domain-containing protein</fullName>
    </recommendedName>
</protein>
<gene>
    <name evidence="2" type="ORF">ET445_13895</name>
</gene>
<dbReference type="EMBL" id="CP035491">
    <property type="protein sequence ID" value="QAY74255.1"/>
    <property type="molecule type" value="Genomic_DNA"/>
</dbReference>
<dbReference type="SUPFAM" id="SSF53300">
    <property type="entry name" value="vWA-like"/>
    <property type="match status" value="1"/>
</dbReference>
<dbReference type="RefSeq" id="WP_129191801.1">
    <property type="nucleotide sequence ID" value="NZ_CP035491.1"/>
</dbReference>
<dbReference type="KEGG" id="agf:ET445_13895"/>
<reference evidence="2 3" key="1">
    <citation type="submission" date="2019-01" db="EMBL/GenBank/DDBJ databases">
        <title>Genome sequencing of strain FW100M-8.</title>
        <authorList>
            <person name="Heo J."/>
            <person name="Kim S.-J."/>
            <person name="Kim J.-S."/>
            <person name="Hong S.-B."/>
            <person name="Kwon S.-W."/>
        </authorList>
    </citation>
    <scope>NUCLEOTIDE SEQUENCE [LARGE SCALE GENOMIC DNA]</scope>
    <source>
        <strain evidence="2 3">FW100M-8</strain>
    </source>
</reference>
<sequence length="259" mass="26879">MTFSVSRRALKLGITATALVATSAALAGCSTHASGDLGRLQAVLATCPTDQQLNVYDAVDGTGTTRDDQIAREYLKYLEADVEKAAVCGGHVSIVAFGTNSVTAPIYEADLSVPGSTDIARLRRVPDVVAETMKEVAGNYQSAIELLPQGGTDVTGLLRLLGEARDLRPDLQLQATILTDGLTNQGVVINHELSDAEATSLADSVSVPDLSGATVSVVGIGRVAGDPLSSGFIEGLKAFYTRLCGNANADKCLVVTDGR</sequence>